<dbReference type="RefSeq" id="WP_026637217.1">
    <property type="nucleotide sequence ID" value="NZ_CP140152.1"/>
</dbReference>
<dbReference type="Gene3D" id="1.10.1220.10">
    <property type="entry name" value="Met repressor-like"/>
    <property type="match status" value="1"/>
</dbReference>
<evidence type="ECO:0000256" key="2">
    <source>
        <dbReference type="ARBA" id="ARBA00049988"/>
    </source>
</evidence>
<name>A0ABZ0XV68_9BURK</name>
<dbReference type="InterPro" id="IPR010985">
    <property type="entry name" value="Ribbon_hlx_hlx"/>
</dbReference>
<protein>
    <submittedName>
        <fullName evidence="3">DUF1778 domain-containing protein</fullName>
    </submittedName>
</protein>
<dbReference type="InterPro" id="IPR013321">
    <property type="entry name" value="Arc_rbn_hlx_hlx"/>
</dbReference>
<evidence type="ECO:0000313" key="4">
    <source>
        <dbReference type="Proteomes" id="UP001326110"/>
    </source>
</evidence>
<reference evidence="3 4" key="1">
    <citation type="submission" date="2023-11" db="EMBL/GenBank/DDBJ databases">
        <title>MicrobeMod: A computational toolkit for identifying prokaryotic methylation and restriction-modification with nanopore sequencing.</title>
        <authorList>
            <person name="Crits-Christoph A."/>
            <person name="Kang S.C."/>
            <person name="Lee H."/>
            <person name="Ostrov N."/>
        </authorList>
    </citation>
    <scope>NUCLEOTIDE SEQUENCE [LARGE SCALE GENOMIC DNA]</scope>
    <source>
        <strain evidence="3 4">ATCC 25935</strain>
    </source>
</reference>
<dbReference type="Gene3D" id="1.20.890.30">
    <property type="entry name" value="VCA0319-like"/>
    <property type="match status" value="1"/>
</dbReference>
<dbReference type="SUPFAM" id="SSF47598">
    <property type="entry name" value="Ribbon-helix-helix"/>
    <property type="match status" value="1"/>
</dbReference>
<dbReference type="EMBL" id="CP140152">
    <property type="protein sequence ID" value="WQH03642.1"/>
    <property type="molecule type" value="Genomic_DNA"/>
</dbReference>
<dbReference type="Proteomes" id="UP001326110">
    <property type="component" value="Chromosome"/>
</dbReference>
<dbReference type="InterPro" id="IPR014795">
    <property type="entry name" value="TacA_1-like"/>
</dbReference>
<dbReference type="GeneID" id="43166582"/>
<accession>A0ABZ0XV68</accession>
<sequence>MSALLEKERITARISSAVADVLNSAAELTGTTLNGFVVQAALEKAQKIVDREKRITISRDDAAMLLNLLDNPPQPNEAMQRGFKRFMEEKYGGRKD</sequence>
<evidence type="ECO:0000256" key="1">
    <source>
        <dbReference type="ARBA" id="ARBA00022649"/>
    </source>
</evidence>
<dbReference type="PANTHER" id="PTHR35401">
    <property type="entry name" value="COPG FAMILY HELIX-TURN-HELIX PROTEIN-RELATED-RELATED"/>
    <property type="match status" value="1"/>
</dbReference>
<comment type="similarity">
    <text evidence="2">Belongs to the TacA antitoxin family.</text>
</comment>
<organism evidence="3 4">
    <name type="scientific">Duganella zoogloeoides</name>
    <dbReference type="NCBI Taxonomy" id="75659"/>
    <lineage>
        <taxon>Bacteria</taxon>
        <taxon>Pseudomonadati</taxon>
        <taxon>Pseudomonadota</taxon>
        <taxon>Betaproteobacteria</taxon>
        <taxon>Burkholderiales</taxon>
        <taxon>Oxalobacteraceae</taxon>
        <taxon>Telluria group</taxon>
        <taxon>Duganella</taxon>
    </lineage>
</organism>
<keyword evidence="1" id="KW-1277">Toxin-antitoxin system</keyword>
<dbReference type="Pfam" id="PF08681">
    <property type="entry name" value="TacA1"/>
    <property type="match status" value="1"/>
</dbReference>
<proteinExistence type="inferred from homology"/>
<keyword evidence="4" id="KW-1185">Reference proteome</keyword>
<evidence type="ECO:0000313" key="3">
    <source>
        <dbReference type="EMBL" id="WQH03642.1"/>
    </source>
</evidence>
<dbReference type="PANTHER" id="PTHR35401:SF2">
    <property type="entry name" value="ABC-TYPE TRANSPORT SYSTEM"/>
    <property type="match status" value="1"/>
</dbReference>
<gene>
    <name evidence="3" type="ORF">SR858_21725</name>
</gene>